<evidence type="ECO:0000256" key="13">
    <source>
        <dbReference type="ARBA" id="ARBA00059679"/>
    </source>
</evidence>
<dbReference type="PROSITE" id="PS50089">
    <property type="entry name" value="ZF_RING_2"/>
    <property type="match status" value="1"/>
</dbReference>
<keyword evidence="7 14" id="KW-0863">Zinc-finger</keyword>
<evidence type="ECO:0000256" key="7">
    <source>
        <dbReference type="ARBA" id="ARBA00022771"/>
    </source>
</evidence>
<dbReference type="GO" id="GO:0033503">
    <property type="term" value="C:HULC complex"/>
    <property type="evidence" value="ECO:0007669"/>
    <property type="project" value="TreeGrafter"/>
</dbReference>
<evidence type="ECO:0000256" key="14">
    <source>
        <dbReference type="PROSITE-ProRule" id="PRU00175"/>
    </source>
</evidence>
<dbReference type="InterPro" id="IPR018957">
    <property type="entry name" value="Znf_C3HC4_RING-type"/>
</dbReference>
<dbReference type="AlphaFoldDB" id="A0A9P6HUB7"/>
<reference evidence="19" key="2">
    <citation type="submission" date="2020-11" db="EMBL/GenBank/DDBJ databases">
        <authorList>
            <consortium name="DOE Joint Genome Institute"/>
            <person name="Kuo A."/>
            <person name="Miyauchi S."/>
            <person name="Kiss E."/>
            <person name="Drula E."/>
            <person name="Kohler A."/>
            <person name="Sanchez-Garcia M."/>
            <person name="Andreopoulos B."/>
            <person name="Barry K.W."/>
            <person name="Bonito G."/>
            <person name="Buee M."/>
            <person name="Carver A."/>
            <person name="Chen C."/>
            <person name="Cichocki N."/>
            <person name="Clum A."/>
            <person name="Culley D."/>
            <person name="Crous P.W."/>
            <person name="Fauchery L."/>
            <person name="Girlanda M."/>
            <person name="Hayes R."/>
            <person name="Keri Z."/>
            <person name="Labutti K."/>
            <person name="Lipzen A."/>
            <person name="Lombard V."/>
            <person name="Magnuson J."/>
            <person name="Maillard F."/>
            <person name="Morin E."/>
            <person name="Murat C."/>
            <person name="Nolan M."/>
            <person name="Ohm R."/>
            <person name="Pangilinan J."/>
            <person name="Pereira M."/>
            <person name="Perotto S."/>
            <person name="Peter M."/>
            <person name="Riley R."/>
            <person name="Sitrit Y."/>
            <person name="Stielow B."/>
            <person name="Szollosi G."/>
            <person name="Zifcakova L."/>
            <person name="Stursova M."/>
            <person name="Spatafora J.W."/>
            <person name="Tedersoo L."/>
            <person name="Vaario L.-M."/>
            <person name="Yamada A."/>
            <person name="Yan M."/>
            <person name="Wang P."/>
            <person name="Xu J."/>
            <person name="Bruns T."/>
            <person name="Baldrian P."/>
            <person name="Vilgalys R."/>
            <person name="Henrissat B."/>
            <person name="Grigoriev I.V."/>
            <person name="Hibbett D."/>
            <person name="Nagy L.G."/>
            <person name="Martin F.M."/>
        </authorList>
    </citation>
    <scope>NUCLEOTIDE SEQUENCE</scope>
    <source>
        <strain evidence="19">UH-Tt-Lm1</strain>
    </source>
</reference>
<dbReference type="PANTHER" id="PTHR23163:SF0">
    <property type="entry name" value="E3 UBIQUITIN-PROTEIN LIGASE BRE1"/>
    <property type="match status" value="1"/>
</dbReference>
<sequence length="806" mass="92126">MEQRKRPNVEGSEVLYPKKRVALDSNGTPSHVNGDSHSDEPKDGDNLELFRKEAIFRRMKYYSRESERCQSRIAELERQKSRCEAGLAAMETCWQQLTDVIWSLVKPERLPSIQLDTRQVFDLSSHIPNDAEDMNHLAEAFNSRLKATEKLVSAFISICGKGTSDFQPEDLLSKYHAAQSEAKSLHSQLALLRPQLLEAITQKEQYLNDLVLAQSRVDRLSSMTVQSMASSPKLNGDADQQHDSDTEIKSEKPSSPSVKPDSPVRDVGPDPEEAEEALQAKQKELDDLQARFDQLQDKVLEFERQQAAPSEDFIKKSPYYDLMQNHASKLQFDLERREKTIAELTAELDVLRKQRQDLEATIAASKDQELAEFTSKLKKRDLDIARLREQRDQLQAELTERKHYESIKLNSANEMKVLAESRSDRIIALQSEVRRLRARLAAQTGDEDLMAFILDRSDLDIDYVQDLKTRFEKSEAIVRGFQHSLLALEAQDLESAKCVEAEVAARTQVAELQKQLEFCQNTYGQSSDAMKQLQDKEVELKKLRLEVTQYAQAETALYTELEKLSTAWEALDKEVKNKSFDSAAVEDRLAKSAVEKAKSENKFYSAMRDKEAIENERKNLVRDLERQDKVAEKLKASEGSLRDQLNTRDQAVIVMQQAIDMHISSIQNLVAEKHDYEGRYRGEQRKAEDIGSKWTEQVKLAERYKSEVSRLEGLLARRKLELERQGKARSAPTSVKEAQLQGEVDKCMSLLKCSTCRLNLRTTVLTKCMHTFCKQCVDARISTRQRKCPACNLAFGQGDVQQLYFQ</sequence>
<evidence type="ECO:0000256" key="1">
    <source>
        <dbReference type="ARBA" id="ARBA00000900"/>
    </source>
</evidence>
<dbReference type="GO" id="GO:0016567">
    <property type="term" value="P:protein ubiquitination"/>
    <property type="evidence" value="ECO:0007669"/>
    <property type="project" value="UniProtKB-UniRule"/>
</dbReference>
<dbReference type="InterPro" id="IPR017907">
    <property type="entry name" value="Znf_RING_CS"/>
</dbReference>
<dbReference type="GO" id="GO:0008270">
    <property type="term" value="F:zinc ion binding"/>
    <property type="evidence" value="ECO:0007669"/>
    <property type="project" value="UniProtKB-KW"/>
</dbReference>
<dbReference type="Pfam" id="PF00097">
    <property type="entry name" value="zf-C3HC4"/>
    <property type="match status" value="1"/>
</dbReference>
<evidence type="ECO:0000256" key="2">
    <source>
        <dbReference type="ARBA" id="ARBA00004123"/>
    </source>
</evidence>
<evidence type="ECO:0000256" key="11">
    <source>
        <dbReference type="ARBA" id="ARBA00023054"/>
    </source>
</evidence>
<comment type="subcellular location">
    <subcellularLocation>
        <location evidence="2 15">Nucleus</location>
    </subcellularLocation>
</comment>
<dbReference type="EMBL" id="WIUZ02000001">
    <property type="protein sequence ID" value="KAF9793282.1"/>
    <property type="molecule type" value="Genomic_DNA"/>
</dbReference>
<keyword evidence="11 15" id="KW-0175">Coiled coil</keyword>
<dbReference type="OrthoDB" id="10266039at2759"/>
<gene>
    <name evidence="19" type="ORF">BJ322DRAFT_1103694</name>
</gene>
<dbReference type="CDD" id="cd16499">
    <property type="entry name" value="RING-HC_Bre1-like"/>
    <property type="match status" value="1"/>
</dbReference>
<dbReference type="InterPro" id="IPR058643">
    <property type="entry name" value="BRE1-like_CC"/>
</dbReference>
<evidence type="ECO:0000259" key="18">
    <source>
        <dbReference type="PROSITE" id="PS50089"/>
    </source>
</evidence>
<evidence type="ECO:0000256" key="17">
    <source>
        <dbReference type="SAM" id="MobiDB-lite"/>
    </source>
</evidence>
<dbReference type="PROSITE" id="PS00518">
    <property type="entry name" value="ZF_RING_1"/>
    <property type="match status" value="1"/>
</dbReference>
<feature type="compositionally biased region" description="Polar residues" evidence="17">
    <location>
        <begin position="223"/>
        <end position="233"/>
    </location>
</feature>
<evidence type="ECO:0000256" key="12">
    <source>
        <dbReference type="ARBA" id="ARBA00023242"/>
    </source>
</evidence>
<dbReference type="GO" id="GO:0061630">
    <property type="term" value="F:ubiquitin protein ligase activity"/>
    <property type="evidence" value="ECO:0007669"/>
    <property type="project" value="UniProtKB-EC"/>
</dbReference>
<dbReference type="Proteomes" id="UP000736335">
    <property type="component" value="Unassembled WGS sequence"/>
</dbReference>
<comment type="similarity">
    <text evidence="4 15">Belongs to the BRE1 family.</text>
</comment>
<evidence type="ECO:0000313" key="19">
    <source>
        <dbReference type="EMBL" id="KAF9793282.1"/>
    </source>
</evidence>
<keyword evidence="9 15" id="KW-0862">Zinc</keyword>
<feature type="compositionally biased region" description="Basic and acidic residues" evidence="17">
    <location>
        <begin position="34"/>
        <end position="45"/>
    </location>
</feature>
<dbReference type="PANTHER" id="PTHR23163">
    <property type="entry name" value="RING FINGER PROTEIN-RELATED"/>
    <property type="match status" value="1"/>
</dbReference>
<evidence type="ECO:0000256" key="16">
    <source>
        <dbReference type="SAM" id="Coils"/>
    </source>
</evidence>
<feature type="domain" description="RING-type" evidence="18">
    <location>
        <begin position="753"/>
        <end position="792"/>
    </location>
</feature>
<reference evidence="19" key="1">
    <citation type="journal article" date="2020" name="Nat. Commun.">
        <title>Large-scale genome sequencing of mycorrhizal fungi provides insights into the early evolution of symbiotic traits.</title>
        <authorList>
            <person name="Miyauchi S."/>
            <person name="Kiss E."/>
            <person name="Kuo A."/>
            <person name="Drula E."/>
            <person name="Kohler A."/>
            <person name="Sanchez-Garcia M."/>
            <person name="Morin E."/>
            <person name="Andreopoulos B."/>
            <person name="Barry K.W."/>
            <person name="Bonito G."/>
            <person name="Buee M."/>
            <person name="Carver A."/>
            <person name="Chen C."/>
            <person name="Cichocki N."/>
            <person name="Clum A."/>
            <person name="Culley D."/>
            <person name="Crous P.W."/>
            <person name="Fauchery L."/>
            <person name="Girlanda M."/>
            <person name="Hayes R.D."/>
            <person name="Keri Z."/>
            <person name="LaButti K."/>
            <person name="Lipzen A."/>
            <person name="Lombard V."/>
            <person name="Magnuson J."/>
            <person name="Maillard F."/>
            <person name="Murat C."/>
            <person name="Nolan M."/>
            <person name="Ohm R.A."/>
            <person name="Pangilinan J."/>
            <person name="Pereira M.F."/>
            <person name="Perotto S."/>
            <person name="Peter M."/>
            <person name="Pfister S."/>
            <person name="Riley R."/>
            <person name="Sitrit Y."/>
            <person name="Stielow J.B."/>
            <person name="Szollosi G."/>
            <person name="Zifcakova L."/>
            <person name="Stursova M."/>
            <person name="Spatafora J.W."/>
            <person name="Tedersoo L."/>
            <person name="Vaario L.M."/>
            <person name="Yamada A."/>
            <person name="Yan M."/>
            <person name="Wang P."/>
            <person name="Xu J."/>
            <person name="Bruns T."/>
            <person name="Baldrian P."/>
            <person name="Vilgalys R."/>
            <person name="Dunand C."/>
            <person name="Henrissat B."/>
            <person name="Grigoriev I.V."/>
            <person name="Hibbett D."/>
            <person name="Nagy L.G."/>
            <person name="Martin F.M."/>
        </authorList>
    </citation>
    <scope>NUCLEOTIDE SEQUENCE</scope>
    <source>
        <strain evidence="19">UH-Tt-Lm1</strain>
    </source>
</reference>
<comment type="caution">
    <text evidence="19">The sequence shown here is derived from an EMBL/GenBank/DDBJ whole genome shotgun (WGS) entry which is preliminary data.</text>
</comment>
<evidence type="ECO:0000256" key="6">
    <source>
        <dbReference type="ARBA" id="ARBA00022723"/>
    </source>
</evidence>
<comment type="catalytic activity">
    <reaction evidence="1 15">
        <text>S-ubiquitinyl-[E2 ubiquitin-conjugating enzyme]-L-cysteine + [acceptor protein]-L-lysine = [E2 ubiquitin-conjugating enzyme]-L-cysteine + N(6)-ubiquitinyl-[acceptor protein]-L-lysine.</text>
        <dbReference type="EC" id="2.3.2.27"/>
    </reaction>
</comment>
<evidence type="ECO:0000256" key="3">
    <source>
        <dbReference type="ARBA" id="ARBA00004906"/>
    </source>
</evidence>
<feature type="coiled-coil region" evidence="16">
    <location>
        <begin position="526"/>
        <end position="553"/>
    </location>
</feature>
<name>A0A9P6HUB7_9AGAM</name>
<evidence type="ECO:0000256" key="9">
    <source>
        <dbReference type="ARBA" id="ARBA00022833"/>
    </source>
</evidence>
<keyword evidence="20" id="KW-1185">Reference proteome</keyword>
<dbReference type="Pfam" id="PF26095">
    <property type="entry name" value="CC_Bre1"/>
    <property type="match status" value="1"/>
</dbReference>
<dbReference type="Gene3D" id="3.30.40.10">
    <property type="entry name" value="Zinc/RING finger domain, C3HC4 (zinc finger)"/>
    <property type="match status" value="1"/>
</dbReference>
<dbReference type="SUPFAM" id="SSF57850">
    <property type="entry name" value="RING/U-box"/>
    <property type="match status" value="1"/>
</dbReference>
<dbReference type="Gene3D" id="1.10.287.1490">
    <property type="match status" value="1"/>
</dbReference>
<dbReference type="InterPro" id="IPR013083">
    <property type="entry name" value="Znf_RING/FYVE/PHD"/>
</dbReference>
<dbReference type="GO" id="GO:0006325">
    <property type="term" value="P:chromatin organization"/>
    <property type="evidence" value="ECO:0007669"/>
    <property type="project" value="UniProtKB-KW"/>
</dbReference>
<comment type="function">
    <text evidence="13">E3 ubiquitin-protein ligase that mediates monoubiquitination of histone H2B to form H2BK123ub1. H2BK123ub1 gives a specific tag for epigenetic transcriptional activation and is also a prerequisite for H3K4me and H3K79me formation.</text>
</comment>
<proteinExistence type="inferred from homology"/>
<dbReference type="InterPro" id="IPR013956">
    <property type="entry name" value="E3_ubiquit_lig_Bre1"/>
</dbReference>
<evidence type="ECO:0000313" key="20">
    <source>
        <dbReference type="Proteomes" id="UP000736335"/>
    </source>
</evidence>
<evidence type="ECO:0000256" key="8">
    <source>
        <dbReference type="ARBA" id="ARBA00022786"/>
    </source>
</evidence>
<dbReference type="InterPro" id="IPR001841">
    <property type="entry name" value="Znf_RING"/>
</dbReference>
<evidence type="ECO:0000256" key="10">
    <source>
        <dbReference type="ARBA" id="ARBA00022853"/>
    </source>
</evidence>
<dbReference type="EC" id="2.3.2.27" evidence="15"/>
<keyword evidence="12 15" id="KW-0539">Nucleus</keyword>
<dbReference type="Pfam" id="PF08647">
    <property type="entry name" value="BRE1"/>
    <property type="match status" value="1"/>
</dbReference>
<feature type="coiled-coil region" evidence="16">
    <location>
        <begin position="610"/>
        <end position="637"/>
    </location>
</feature>
<evidence type="ECO:0000256" key="15">
    <source>
        <dbReference type="RuleBase" id="RU365038"/>
    </source>
</evidence>
<feature type="region of interest" description="Disordered" evidence="17">
    <location>
        <begin position="1"/>
        <end position="45"/>
    </location>
</feature>
<evidence type="ECO:0000256" key="5">
    <source>
        <dbReference type="ARBA" id="ARBA00022679"/>
    </source>
</evidence>
<dbReference type="GO" id="GO:0005634">
    <property type="term" value="C:nucleus"/>
    <property type="evidence" value="ECO:0007669"/>
    <property type="project" value="UniProtKB-SubCell"/>
</dbReference>
<keyword evidence="5 15" id="KW-0808">Transferase</keyword>
<protein>
    <recommendedName>
        <fullName evidence="15">E3 ubiquitin protein ligase</fullName>
        <ecNumber evidence="15">2.3.2.27</ecNumber>
    </recommendedName>
</protein>
<feature type="compositionally biased region" description="Basic and acidic residues" evidence="17">
    <location>
        <begin position="239"/>
        <end position="252"/>
    </location>
</feature>
<dbReference type="SMART" id="SM00184">
    <property type="entry name" value="RING"/>
    <property type="match status" value="1"/>
</dbReference>
<keyword evidence="6 15" id="KW-0479">Metal-binding</keyword>
<evidence type="ECO:0000256" key="4">
    <source>
        <dbReference type="ARBA" id="ARBA00005555"/>
    </source>
</evidence>
<organism evidence="19 20">
    <name type="scientific">Thelephora terrestris</name>
    <dbReference type="NCBI Taxonomy" id="56493"/>
    <lineage>
        <taxon>Eukaryota</taxon>
        <taxon>Fungi</taxon>
        <taxon>Dikarya</taxon>
        <taxon>Basidiomycota</taxon>
        <taxon>Agaricomycotina</taxon>
        <taxon>Agaricomycetes</taxon>
        <taxon>Thelephorales</taxon>
        <taxon>Thelephoraceae</taxon>
        <taxon>Thelephora</taxon>
    </lineage>
</organism>
<keyword evidence="8 15" id="KW-0833">Ubl conjugation pathway</keyword>
<keyword evidence="10 15" id="KW-0156">Chromatin regulator</keyword>
<accession>A0A9P6HUB7</accession>
<feature type="region of interest" description="Disordered" evidence="17">
    <location>
        <begin position="223"/>
        <end position="277"/>
    </location>
</feature>
<comment type="pathway">
    <text evidence="3 15">Protein modification; protein ubiquitination.</text>
</comment>